<dbReference type="PANTHER" id="PTHR30606:SF10">
    <property type="entry name" value="PHOSPHATIDYLINOSITOL MANNOSIDE ACYLTRANSFERASE"/>
    <property type="match status" value="1"/>
</dbReference>
<keyword evidence="4" id="KW-0808">Transferase</keyword>
<keyword evidence="8" id="KW-1185">Reference proteome</keyword>
<dbReference type="Proteomes" id="UP000613768">
    <property type="component" value="Unassembled WGS sequence"/>
</dbReference>
<sequence>MTWPGRIAFAALWLLGAIPLSVLHGLASVLAWPLARLSFRESRVARLNLLLCFSQLDEAERRRRHRQVLRETLCMLLESGRVWTRPVGQALRWVREVRGLEHLQAARAGGRGVIVAAPHLGNWELFGHYLSSLGPLSIVYREPQWVPAHQILLLGRGGGAVEQLPAQPSSVRKMLKALRDGRLLGILPDQQPKVGEGEFAPFFGYPALTMTLLSRLAEKSAVEVVFGFAERLPRGGFRVHFLPAPEGIADADPVRAATALNQGVEACVARSPWQYQWTYKRFSWRPQDGSRNPYVHGHEAIHPPSEQA</sequence>
<evidence type="ECO:0000313" key="7">
    <source>
        <dbReference type="EMBL" id="MBD8527483.1"/>
    </source>
</evidence>
<dbReference type="AlphaFoldDB" id="A0AAW3ZP33"/>
<keyword evidence="6 7" id="KW-0012">Acyltransferase</keyword>
<dbReference type="InterPro" id="IPR004960">
    <property type="entry name" value="LipA_acyltrans"/>
</dbReference>
<evidence type="ECO:0000256" key="5">
    <source>
        <dbReference type="ARBA" id="ARBA00023136"/>
    </source>
</evidence>
<accession>A0AAW3ZP33</accession>
<dbReference type="GO" id="GO:0009247">
    <property type="term" value="P:glycolipid biosynthetic process"/>
    <property type="evidence" value="ECO:0007669"/>
    <property type="project" value="UniProtKB-ARBA"/>
</dbReference>
<evidence type="ECO:0000313" key="8">
    <source>
        <dbReference type="Proteomes" id="UP000613768"/>
    </source>
</evidence>
<keyword evidence="3" id="KW-0997">Cell inner membrane</keyword>
<dbReference type="Pfam" id="PF03279">
    <property type="entry name" value="Lip_A_acyltrans"/>
    <property type="match status" value="1"/>
</dbReference>
<gene>
    <name evidence="7" type="ORF">IFO71_17200</name>
</gene>
<dbReference type="GO" id="GO:0005886">
    <property type="term" value="C:plasma membrane"/>
    <property type="evidence" value="ECO:0007669"/>
    <property type="project" value="UniProtKB-SubCell"/>
</dbReference>
<dbReference type="GO" id="GO:0016746">
    <property type="term" value="F:acyltransferase activity"/>
    <property type="evidence" value="ECO:0007669"/>
    <property type="project" value="UniProtKB-KW"/>
</dbReference>
<dbReference type="PANTHER" id="PTHR30606">
    <property type="entry name" value="LIPID A BIOSYNTHESIS LAUROYL ACYLTRANSFERASE"/>
    <property type="match status" value="1"/>
</dbReference>
<comment type="subcellular location">
    <subcellularLocation>
        <location evidence="1">Cell inner membrane</location>
    </subcellularLocation>
</comment>
<keyword evidence="2" id="KW-1003">Cell membrane</keyword>
<name>A0AAW3ZP33_9GAMM</name>
<proteinExistence type="predicted"/>
<comment type="caution">
    <text evidence="7">The sequence shown here is derived from an EMBL/GenBank/DDBJ whole genome shotgun (WGS) entry which is preliminary data.</text>
</comment>
<keyword evidence="5" id="KW-0472">Membrane</keyword>
<organism evidence="7 8">
    <name type="scientific">Pseudomarimonas arenosa</name>
    <dbReference type="NCBI Taxonomy" id="2774145"/>
    <lineage>
        <taxon>Bacteria</taxon>
        <taxon>Pseudomonadati</taxon>
        <taxon>Pseudomonadota</taxon>
        <taxon>Gammaproteobacteria</taxon>
        <taxon>Lysobacterales</taxon>
        <taxon>Lysobacteraceae</taxon>
        <taxon>Pseudomarimonas</taxon>
    </lineage>
</organism>
<evidence type="ECO:0000256" key="1">
    <source>
        <dbReference type="ARBA" id="ARBA00004533"/>
    </source>
</evidence>
<protein>
    <submittedName>
        <fullName evidence="7">Lipid A biosynthesis lauroyl acyltransferase</fullName>
    </submittedName>
</protein>
<evidence type="ECO:0000256" key="4">
    <source>
        <dbReference type="ARBA" id="ARBA00022679"/>
    </source>
</evidence>
<evidence type="ECO:0000256" key="3">
    <source>
        <dbReference type="ARBA" id="ARBA00022519"/>
    </source>
</evidence>
<evidence type="ECO:0000256" key="6">
    <source>
        <dbReference type="ARBA" id="ARBA00023315"/>
    </source>
</evidence>
<reference evidence="7 8" key="1">
    <citation type="submission" date="2020-09" db="EMBL/GenBank/DDBJ databases">
        <title>Pseudoxanthomonas sp. CAU 1598 isolated from sand of Yaerae Beach.</title>
        <authorList>
            <person name="Kim W."/>
        </authorList>
    </citation>
    <scope>NUCLEOTIDE SEQUENCE [LARGE SCALE GENOMIC DNA]</scope>
    <source>
        <strain evidence="7 8">CAU 1598</strain>
    </source>
</reference>
<dbReference type="CDD" id="cd07984">
    <property type="entry name" value="LPLAT_LABLAT-like"/>
    <property type="match status" value="1"/>
</dbReference>
<dbReference type="EMBL" id="JACYTR010000053">
    <property type="protein sequence ID" value="MBD8527483.1"/>
    <property type="molecule type" value="Genomic_DNA"/>
</dbReference>
<evidence type="ECO:0000256" key="2">
    <source>
        <dbReference type="ARBA" id="ARBA00022475"/>
    </source>
</evidence>
<dbReference type="PIRSF" id="PIRSF026649">
    <property type="entry name" value="MsbB"/>
    <property type="match status" value="1"/>
</dbReference>